<name>A0ABY5W0K1_9ACTN</name>
<reference evidence="1" key="1">
    <citation type="submission" date="2021-04" db="EMBL/GenBank/DDBJ databases">
        <authorList>
            <person name="Hartkoorn R.C."/>
            <person name="Beaudoing E."/>
            <person name="Hot D."/>
        </authorList>
    </citation>
    <scope>NUCLEOTIDE SEQUENCE</scope>
    <source>
        <strain evidence="1">NRRL B-16292</strain>
    </source>
</reference>
<accession>A0ABY5W0K1</accession>
<reference evidence="1" key="2">
    <citation type="submission" date="2022-09" db="EMBL/GenBank/DDBJ databases">
        <title>Biosynthetic gene clusters of Dactylosporangioum fulvum.</title>
        <authorList>
            <person name="Caradec T."/>
        </authorList>
    </citation>
    <scope>NUCLEOTIDE SEQUENCE</scope>
    <source>
        <strain evidence="1">NRRL B-16292</strain>
    </source>
</reference>
<dbReference type="Proteomes" id="UP001059617">
    <property type="component" value="Chromosome"/>
</dbReference>
<sequence>MRASRLFAVVVILVGAAGCSGDGSGDVAPKRWAQSVCTALAPWRTEIADLTTKAQQQLQTAKTAAQTKTNVVDLLAGAESASEKARVGVDGAGIPKVAGGDKIAAQFTASLSKARDAYGNAKRAVSALPTNDSKTFYSSVTSAFATLKEEYEQSAIDLAHVGQKDLQKAFGEVPECR</sequence>
<organism evidence="1 2">
    <name type="scientific">Dactylosporangium fulvum</name>
    <dbReference type="NCBI Taxonomy" id="53359"/>
    <lineage>
        <taxon>Bacteria</taxon>
        <taxon>Bacillati</taxon>
        <taxon>Actinomycetota</taxon>
        <taxon>Actinomycetes</taxon>
        <taxon>Micromonosporales</taxon>
        <taxon>Micromonosporaceae</taxon>
        <taxon>Dactylosporangium</taxon>
    </lineage>
</organism>
<dbReference type="RefSeq" id="WP_259860744.1">
    <property type="nucleotide sequence ID" value="NZ_BAAAST010000031.1"/>
</dbReference>
<evidence type="ECO:0000313" key="2">
    <source>
        <dbReference type="Proteomes" id="UP001059617"/>
    </source>
</evidence>
<evidence type="ECO:0000313" key="1">
    <source>
        <dbReference type="EMBL" id="UWP82965.1"/>
    </source>
</evidence>
<dbReference type="EMBL" id="CP073720">
    <property type="protein sequence ID" value="UWP82965.1"/>
    <property type="molecule type" value="Genomic_DNA"/>
</dbReference>
<gene>
    <name evidence="1" type="ORF">Dfulv_01240</name>
</gene>
<dbReference type="PROSITE" id="PS51257">
    <property type="entry name" value="PROKAR_LIPOPROTEIN"/>
    <property type="match status" value="1"/>
</dbReference>
<evidence type="ECO:0008006" key="3">
    <source>
        <dbReference type="Google" id="ProtNLM"/>
    </source>
</evidence>
<keyword evidence="2" id="KW-1185">Reference proteome</keyword>
<protein>
    <recommendedName>
        <fullName evidence="3">Lipoprotein</fullName>
    </recommendedName>
</protein>
<proteinExistence type="predicted"/>